<keyword evidence="2" id="KW-1185">Reference proteome</keyword>
<protein>
    <submittedName>
        <fullName evidence="1">Uncharacterized protein</fullName>
    </submittedName>
</protein>
<organism evidence="1 2">
    <name type="scientific">Legionella geestiana</name>
    <dbReference type="NCBI Taxonomy" id="45065"/>
    <lineage>
        <taxon>Bacteria</taxon>
        <taxon>Pseudomonadati</taxon>
        <taxon>Pseudomonadota</taxon>
        <taxon>Gammaproteobacteria</taxon>
        <taxon>Legionellales</taxon>
        <taxon>Legionellaceae</taxon>
        <taxon>Legionella</taxon>
    </lineage>
</organism>
<proteinExistence type="predicted"/>
<gene>
    <name evidence="1" type="ORF">Lgee_2135</name>
</gene>
<dbReference type="PATRIC" id="fig|45065.4.peg.2317"/>
<dbReference type="EMBL" id="LNYC01000074">
    <property type="protein sequence ID" value="KTC96452.1"/>
    <property type="molecule type" value="Genomic_DNA"/>
</dbReference>
<accession>A0A0W0TLG3</accession>
<reference evidence="1 2" key="1">
    <citation type="submission" date="2015-11" db="EMBL/GenBank/DDBJ databases">
        <title>Genomic analysis of 38 Legionella species identifies large and diverse effector repertoires.</title>
        <authorList>
            <person name="Burstein D."/>
            <person name="Amaro F."/>
            <person name="Zusman T."/>
            <person name="Lifshitz Z."/>
            <person name="Cohen O."/>
            <person name="Gilbert J.A."/>
            <person name="Pupko T."/>
            <person name="Shuman H.A."/>
            <person name="Segal G."/>
        </authorList>
    </citation>
    <scope>NUCLEOTIDE SEQUENCE [LARGE SCALE GENOMIC DNA]</scope>
    <source>
        <strain evidence="1 2">ATCC 49504</strain>
    </source>
</reference>
<sequence length="199" mass="22107">MQRHPLPAWLRSKPGHSHEGDLPSRMLKWAMLPVYVLAAVWDRAFGGMDDAVDAFERHWGSTPLSAWKEALSDWWHQLRNPENATAAVNADSIPAIACEPGLSHAWQQTQVDFRIEQFKVRHLNAVVGSKTAAEKREALTALQQSVKNALDADSIDSAVRSTFQDESINAHRFFASSRPTATRGFVEALPAKVLMPQSA</sequence>
<evidence type="ECO:0000313" key="1">
    <source>
        <dbReference type="EMBL" id="KTC96452.1"/>
    </source>
</evidence>
<dbReference type="AlphaFoldDB" id="A0A0W0TLG3"/>
<name>A0A0W0TLG3_9GAMM</name>
<dbReference type="STRING" id="45065.Lgee_2135"/>
<dbReference type="Proteomes" id="UP000054785">
    <property type="component" value="Unassembled WGS sequence"/>
</dbReference>
<comment type="caution">
    <text evidence="1">The sequence shown here is derived from an EMBL/GenBank/DDBJ whole genome shotgun (WGS) entry which is preliminary data.</text>
</comment>
<evidence type="ECO:0000313" key="2">
    <source>
        <dbReference type="Proteomes" id="UP000054785"/>
    </source>
</evidence>